<dbReference type="InterPro" id="IPR012318">
    <property type="entry name" value="HTH_CRP"/>
</dbReference>
<dbReference type="InterPro" id="IPR036390">
    <property type="entry name" value="WH_DNA-bd_sf"/>
</dbReference>
<evidence type="ECO:0000256" key="2">
    <source>
        <dbReference type="ARBA" id="ARBA00023125"/>
    </source>
</evidence>
<sequence length="260" mass="28340">MKQPLTRPTESNASVGHHLVSNRLLASLQPRDRALLDPHLEAVTLYQGEVLFEPGDDVTRTYFPCASTMASFVVVMQSGRAAEAATVGREGALGGIVSSGYKPAFTRAEVQIPGPALRIETSRLEDAKERSATLRDLFSRYADALLAQIIQSVACNALHSLEARCCRWLLTTQDRVNSAEIPLTQEALAEMLGVQRTTVTSVARALRARGLIRYARGQIVILDRARLEGAACECHSAVKQHFDRVLPEVKPQSILLAPDG</sequence>
<keyword evidence="1" id="KW-0805">Transcription regulation</keyword>
<keyword evidence="2" id="KW-0238">DNA-binding</keyword>
<feature type="domain" description="HTH crp-type" evidence="4">
    <location>
        <begin position="159"/>
        <end position="225"/>
    </location>
</feature>
<protein>
    <submittedName>
        <fullName evidence="5">CRP-like cAMP-binding protein</fullName>
    </submittedName>
</protein>
<accession>A0A7W6N7M2</accession>
<dbReference type="PANTHER" id="PTHR24567:SF74">
    <property type="entry name" value="HTH-TYPE TRANSCRIPTIONAL REGULATOR ARCR"/>
    <property type="match status" value="1"/>
</dbReference>
<dbReference type="Pfam" id="PF13545">
    <property type="entry name" value="HTH_Crp_2"/>
    <property type="match status" value="1"/>
</dbReference>
<dbReference type="SUPFAM" id="SSF46785">
    <property type="entry name" value="Winged helix' DNA-binding domain"/>
    <property type="match status" value="1"/>
</dbReference>
<evidence type="ECO:0000259" key="4">
    <source>
        <dbReference type="PROSITE" id="PS51063"/>
    </source>
</evidence>
<dbReference type="RefSeq" id="WP_084020830.1">
    <property type="nucleotide sequence ID" value="NZ_JACIDC010000004.1"/>
</dbReference>
<dbReference type="GO" id="GO:0003677">
    <property type="term" value="F:DNA binding"/>
    <property type="evidence" value="ECO:0007669"/>
    <property type="project" value="UniProtKB-KW"/>
</dbReference>
<dbReference type="InterPro" id="IPR018490">
    <property type="entry name" value="cNMP-bd_dom_sf"/>
</dbReference>
<keyword evidence="3" id="KW-0804">Transcription</keyword>
<dbReference type="PROSITE" id="PS51063">
    <property type="entry name" value="HTH_CRP_2"/>
    <property type="match status" value="1"/>
</dbReference>
<dbReference type="InterPro" id="IPR050397">
    <property type="entry name" value="Env_Response_Regulators"/>
</dbReference>
<organism evidence="5 6">
    <name type="scientific">Microvirga flocculans</name>
    <dbReference type="NCBI Taxonomy" id="217168"/>
    <lineage>
        <taxon>Bacteria</taxon>
        <taxon>Pseudomonadati</taxon>
        <taxon>Pseudomonadota</taxon>
        <taxon>Alphaproteobacteria</taxon>
        <taxon>Hyphomicrobiales</taxon>
        <taxon>Methylobacteriaceae</taxon>
        <taxon>Microvirga</taxon>
    </lineage>
</organism>
<dbReference type="InterPro" id="IPR014710">
    <property type="entry name" value="RmlC-like_jellyroll"/>
</dbReference>
<dbReference type="Proteomes" id="UP000519439">
    <property type="component" value="Unassembled WGS sequence"/>
</dbReference>
<dbReference type="SMART" id="SM00419">
    <property type="entry name" value="HTH_CRP"/>
    <property type="match status" value="1"/>
</dbReference>
<comment type="caution">
    <text evidence="5">The sequence shown here is derived from an EMBL/GenBank/DDBJ whole genome shotgun (WGS) entry which is preliminary data.</text>
</comment>
<dbReference type="SUPFAM" id="SSF51206">
    <property type="entry name" value="cAMP-binding domain-like"/>
    <property type="match status" value="1"/>
</dbReference>
<dbReference type="PANTHER" id="PTHR24567">
    <property type="entry name" value="CRP FAMILY TRANSCRIPTIONAL REGULATORY PROTEIN"/>
    <property type="match status" value="1"/>
</dbReference>
<evidence type="ECO:0000313" key="6">
    <source>
        <dbReference type="Proteomes" id="UP000519439"/>
    </source>
</evidence>
<gene>
    <name evidence="5" type="ORF">GGR34_001474</name>
</gene>
<dbReference type="EMBL" id="JACIDC010000004">
    <property type="protein sequence ID" value="MBB4039827.1"/>
    <property type="molecule type" value="Genomic_DNA"/>
</dbReference>
<dbReference type="GO" id="GO:0003700">
    <property type="term" value="F:DNA-binding transcription factor activity"/>
    <property type="evidence" value="ECO:0007669"/>
    <property type="project" value="TreeGrafter"/>
</dbReference>
<dbReference type="Gene3D" id="2.60.120.10">
    <property type="entry name" value="Jelly Rolls"/>
    <property type="match status" value="1"/>
</dbReference>
<keyword evidence="6" id="KW-1185">Reference proteome</keyword>
<dbReference type="AlphaFoldDB" id="A0A7W6N7M2"/>
<reference evidence="5 6" key="1">
    <citation type="submission" date="2020-08" db="EMBL/GenBank/DDBJ databases">
        <title>Genomic Encyclopedia of Type Strains, Phase IV (KMG-IV): sequencing the most valuable type-strain genomes for metagenomic binning, comparative biology and taxonomic classification.</title>
        <authorList>
            <person name="Goeker M."/>
        </authorList>
    </citation>
    <scope>NUCLEOTIDE SEQUENCE [LARGE SCALE GENOMIC DNA]</scope>
    <source>
        <strain evidence="5 6">DSM 15743</strain>
    </source>
</reference>
<proteinExistence type="predicted"/>
<evidence type="ECO:0000313" key="5">
    <source>
        <dbReference type="EMBL" id="MBB4039827.1"/>
    </source>
</evidence>
<evidence type="ECO:0000256" key="3">
    <source>
        <dbReference type="ARBA" id="ARBA00023163"/>
    </source>
</evidence>
<dbReference type="GO" id="GO:0005829">
    <property type="term" value="C:cytosol"/>
    <property type="evidence" value="ECO:0007669"/>
    <property type="project" value="TreeGrafter"/>
</dbReference>
<evidence type="ECO:0000256" key="1">
    <source>
        <dbReference type="ARBA" id="ARBA00023015"/>
    </source>
</evidence>
<name>A0A7W6N7M2_9HYPH</name>